<evidence type="ECO:0000256" key="2">
    <source>
        <dbReference type="RuleBase" id="RU003616"/>
    </source>
</evidence>
<comment type="similarity">
    <text evidence="1 2">Belongs to the small heat shock protein (HSP20) family.</text>
</comment>
<dbReference type="InterPro" id="IPR008978">
    <property type="entry name" value="HSP20-like_chaperone"/>
</dbReference>
<dbReference type="PANTHER" id="PTHR11527">
    <property type="entry name" value="HEAT-SHOCK PROTEIN 20 FAMILY MEMBER"/>
    <property type="match status" value="1"/>
</dbReference>
<evidence type="ECO:0000259" key="3">
    <source>
        <dbReference type="PROSITE" id="PS01031"/>
    </source>
</evidence>
<protein>
    <submittedName>
        <fullName evidence="4">HSP20 family protein</fullName>
    </submittedName>
</protein>
<evidence type="ECO:0000313" key="5">
    <source>
        <dbReference type="Proteomes" id="UP000528322"/>
    </source>
</evidence>
<name>A0A7W7Y4Z6_9BACT</name>
<comment type="caution">
    <text evidence="4">The sequence shown here is derived from an EMBL/GenBank/DDBJ whole genome shotgun (WGS) entry which is preliminary data.</text>
</comment>
<reference evidence="4 5" key="1">
    <citation type="submission" date="2020-08" db="EMBL/GenBank/DDBJ databases">
        <title>Genomic Encyclopedia of Type Strains, Phase IV (KMG-IV): sequencing the most valuable type-strain genomes for metagenomic binning, comparative biology and taxonomic classification.</title>
        <authorList>
            <person name="Goeker M."/>
        </authorList>
    </citation>
    <scope>NUCLEOTIDE SEQUENCE [LARGE SCALE GENOMIC DNA]</scope>
    <source>
        <strain evidence="4 5">DSM 22071</strain>
    </source>
</reference>
<keyword evidence="5" id="KW-1185">Reference proteome</keyword>
<organism evidence="4 5">
    <name type="scientific">Desulfurispira natronophila</name>
    <dbReference type="NCBI Taxonomy" id="682562"/>
    <lineage>
        <taxon>Bacteria</taxon>
        <taxon>Pseudomonadati</taxon>
        <taxon>Chrysiogenota</taxon>
        <taxon>Chrysiogenia</taxon>
        <taxon>Chrysiogenales</taxon>
        <taxon>Chrysiogenaceae</taxon>
        <taxon>Desulfurispira</taxon>
    </lineage>
</organism>
<proteinExistence type="inferred from homology"/>
<evidence type="ECO:0000256" key="1">
    <source>
        <dbReference type="PROSITE-ProRule" id="PRU00285"/>
    </source>
</evidence>
<feature type="domain" description="SHSP" evidence="3">
    <location>
        <begin position="22"/>
        <end position="136"/>
    </location>
</feature>
<sequence>MNVPQYHMFLGADNDPDEPLLSLGQAGHPPMDIFEAEDYYRIELELPGGLDRTQLSLRYTGRNLSIHGNLPACRLPQGAKFVQMERRTGNFTRVIHLNCPVDAQAITTTYENGILTVKIPKQDTIEIYLEEHYARR</sequence>
<dbReference type="PROSITE" id="PS01031">
    <property type="entry name" value="SHSP"/>
    <property type="match status" value="1"/>
</dbReference>
<dbReference type="CDD" id="cd06464">
    <property type="entry name" value="ACD_sHsps-like"/>
    <property type="match status" value="1"/>
</dbReference>
<gene>
    <name evidence="4" type="ORF">HNR37_001346</name>
</gene>
<dbReference type="SUPFAM" id="SSF49764">
    <property type="entry name" value="HSP20-like chaperones"/>
    <property type="match status" value="1"/>
</dbReference>
<dbReference type="Gene3D" id="2.60.40.790">
    <property type="match status" value="1"/>
</dbReference>
<dbReference type="EMBL" id="JACHID010000007">
    <property type="protein sequence ID" value="MBB5022029.1"/>
    <property type="molecule type" value="Genomic_DNA"/>
</dbReference>
<dbReference type="Proteomes" id="UP000528322">
    <property type="component" value="Unassembled WGS sequence"/>
</dbReference>
<evidence type="ECO:0000313" key="4">
    <source>
        <dbReference type="EMBL" id="MBB5022029.1"/>
    </source>
</evidence>
<dbReference type="AlphaFoldDB" id="A0A7W7Y4Z6"/>
<dbReference type="Pfam" id="PF00011">
    <property type="entry name" value="HSP20"/>
    <property type="match status" value="1"/>
</dbReference>
<dbReference type="RefSeq" id="WP_183731783.1">
    <property type="nucleotide sequence ID" value="NZ_JACHID010000007.1"/>
</dbReference>
<dbReference type="InterPro" id="IPR031107">
    <property type="entry name" value="Small_HSP"/>
</dbReference>
<dbReference type="InterPro" id="IPR002068">
    <property type="entry name" value="A-crystallin/Hsp20_dom"/>
</dbReference>
<accession>A0A7W7Y4Z6</accession>